<accession>A0AB73IMI7</accession>
<gene>
    <name evidence="2" type="ORF">J2793_006706</name>
</gene>
<proteinExistence type="predicted"/>
<dbReference type="EMBL" id="JAURTK010000017">
    <property type="protein sequence ID" value="MDP9651231.1"/>
    <property type="molecule type" value="Genomic_DNA"/>
</dbReference>
<sequence>MTNSREALNPVTVEVIGSALSSIVDEMGETLVRASYSTNIKERRDCSTALFDAKGFTLCQASHVPLHLGSFLTFVPSILRRYDEASIKPGDVFIGNDPYEGGGTHLPDIVLAEPIFSDGRIVAWALNTAHHSDFVDRGSAHIYQEGLRILPLKLYSAGQLQKDLMDLILCNCQVPAERLPDFRAQMAANRLGVTRMQSLCEKYGTDVVVQAGFELQDYAERRIRTGIRKLPDGKYSFKDKFDRSNFSEILEFGLEITIADDELTLKFSSPPQVREGINVVLTALQAAVYYAIKAIVDPTVPPNAGLARPIHIEAESGTVLNCTHPAAVNWRLAACQAVSDLVFGAMSKVAAEAVTAASNASCGVTFSGRTIDGKIWAYSETIGGGSGARFTKDGLHGIHVNMTNTSNLPVEALEEEYPLTVLRYELVEGSGGAGKHTGGMGLRRVYRVEDSCRSTLGGGRIRTAPWGLAGGAPGKPGHFKVSRGEVPLVSSGAFEKGDLIEVVSPGGGGYGDPGVRSAAARDLDLAEGR</sequence>
<dbReference type="GO" id="GO:0047423">
    <property type="term" value="F:N-methylhydantoinase (ATP-hydrolyzing) activity"/>
    <property type="evidence" value="ECO:0007669"/>
    <property type="project" value="UniProtKB-EC"/>
</dbReference>
<evidence type="ECO:0000313" key="3">
    <source>
        <dbReference type="Proteomes" id="UP001229486"/>
    </source>
</evidence>
<feature type="domain" description="Hydantoinase B/oxoprolinase" evidence="1">
    <location>
        <begin position="9"/>
        <end position="513"/>
    </location>
</feature>
<evidence type="ECO:0000259" key="1">
    <source>
        <dbReference type="Pfam" id="PF02538"/>
    </source>
</evidence>
<dbReference type="EC" id="3.5.2.14" evidence="2"/>
<dbReference type="Proteomes" id="UP001229486">
    <property type="component" value="Unassembled WGS sequence"/>
</dbReference>
<dbReference type="RefSeq" id="WP_392395887.1">
    <property type="nucleotide sequence ID" value="NZ_JAURTK010000017.1"/>
</dbReference>
<dbReference type="InterPro" id="IPR003692">
    <property type="entry name" value="Hydantoinase_B"/>
</dbReference>
<protein>
    <submittedName>
        <fullName evidence="2">N-methylhydantoinase B</fullName>
        <ecNumber evidence="2">3.5.2.14</ecNumber>
    </submittedName>
</protein>
<dbReference type="GO" id="GO:0006749">
    <property type="term" value="P:glutathione metabolic process"/>
    <property type="evidence" value="ECO:0007669"/>
    <property type="project" value="TreeGrafter"/>
</dbReference>
<organism evidence="2 3">
    <name type="scientific">Paraburkholderia caledonica</name>
    <dbReference type="NCBI Taxonomy" id="134536"/>
    <lineage>
        <taxon>Bacteria</taxon>
        <taxon>Pseudomonadati</taxon>
        <taxon>Pseudomonadota</taxon>
        <taxon>Betaproteobacteria</taxon>
        <taxon>Burkholderiales</taxon>
        <taxon>Burkholderiaceae</taxon>
        <taxon>Paraburkholderia</taxon>
    </lineage>
</organism>
<keyword evidence="2" id="KW-0378">Hydrolase</keyword>
<dbReference type="InterPro" id="IPR045079">
    <property type="entry name" value="Oxoprolinase-like"/>
</dbReference>
<dbReference type="AlphaFoldDB" id="A0AB73IMI7"/>
<reference evidence="2" key="1">
    <citation type="submission" date="2023-07" db="EMBL/GenBank/DDBJ databases">
        <title>Sorghum-associated microbial communities from plants grown in Nebraska, USA.</title>
        <authorList>
            <person name="Schachtman D."/>
        </authorList>
    </citation>
    <scope>NUCLEOTIDE SEQUENCE</scope>
    <source>
        <strain evidence="2">DS1061</strain>
    </source>
</reference>
<dbReference type="GO" id="GO:0005829">
    <property type="term" value="C:cytosol"/>
    <property type="evidence" value="ECO:0007669"/>
    <property type="project" value="TreeGrafter"/>
</dbReference>
<dbReference type="PANTHER" id="PTHR11365:SF23">
    <property type="entry name" value="HYPOTHETICAL 5-OXOPROLINASE (EUROFUNG)-RELATED"/>
    <property type="match status" value="1"/>
</dbReference>
<dbReference type="Pfam" id="PF02538">
    <property type="entry name" value="Hydantoinase_B"/>
    <property type="match status" value="1"/>
</dbReference>
<dbReference type="PANTHER" id="PTHR11365">
    <property type="entry name" value="5-OXOPROLINASE RELATED"/>
    <property type="match status" value="1"/>
</dbReference>
<dbReference type="GO" id="GO:0017168">
    <property type="term" value="F:5-oxoprolinase (ATP-hydrolyzing) activity"/>
    <property type="evidence" value="ECO:0007669"/>
    <property type="project" value="TreeGrafter"/>
</dbReference>
<evidence type="ECO:0000313" key="2">
    <source>
        <dbReference type="EMBL" id="MDP9651231.1"/>
    </source>
</evidence>
<comment type="caution">
    <text evidence="2">The sequence shown here is derived from an EMBL/GenBank/DDBJ whole genome shotgun (WGS) entry which is preliminary data.</text>
</comment>
<name>A0AB73IMI7_9BURK</name>